<evidence type="ECO:0008006" key="4">
    <source>
        <dbReference type="Google" id="ProtNLM"/>
    </source>
</evidence>
<feature type="signal peptide" evidence="1">
    <location>
        <begin position="1"/>
        <end position="26"/>
    </location>
</feature>
<gene>
    <name evidence="2" type="ORF">HMPREF9696_03642</name>
</gene>
<evidence type="ECO:0000313" key="2">
    <source>
        <dbReference type="EMBL" id="EKS32665.1"/>
    </source>
</evidence>
<sequence length="261" mass="28749">MSAFIKAFRFLFSLTFAFLLPLESFAGDLPTSSAAAEAGDSIFLARYFDASCDRTSCRTNDADAPQVGAIIAPKASMIGYPDSLVCNGSGKNKTKNYRVQAVVKSTTERMIQAFFAENPKSAELVAILKQHRVTFRASEVYREVTEAEPLMINAIASIPNYCLQKALSNLRATQFVSGRWFGLLSLGMQVENATAEQIKSFLPKHYSVAEQAVQSGTVDVTISGISPKLFAVQMGDVIPLVSRHQDIFGRIELNEKRRFRN</sequence>
<dbReference type="HOGENOM" id="CLU_1064105_0_0_5"/>
<organism evidence="2 3">
    <name type="scientific">Afipia clevelandensis ATCC 49720</name>
    <dbReference type="NCBI Taxonomy" id="883079"/>
    <lineage>
        <taxon>Bacteria</taxon>
        <taxon>Pseudomonadati</taxon>
        <taxon>Pseudomonadota</taxon>
        <taxon>Alphaproteobacteria</taxon>
        <taxon>Hyphomicrobiales</taxon>
        <taxon>Nitrobacteraceae</taxon>
        <taxon>Afipia</taxon>
    </lineage>
</organism>
<accession>K8NZ28</accession>
<proteinExistence type="predicted"/>
<evidence type="ECO:0000313" key="3">
    <source>
        <dbReference type="Proteomes" id="UP000001095"/>
    </source>
</evidence>
<name>K8NZ28_9BRAD</name>
<keyword evidence="3" id="KW-1185">Reference proteome</keyword>
<comment type="caution">
    <text evidence="2">The sequence shown here is derived from an EMBL/GenBank/DDBJ whole genome shotgun (WGS) entry which is preliminary data.</text>
</comment>
<feature type="chain" id="PRO_5003919744" description="Solute-binding protein family 3/N-terminal domain-containing protein" evidence="1">
    <location>
        <begin position="27"/>
        <end position="261"/>
    </location>
</feature>
<keyword evidence="1" id="KW-0732">Signal</keyword>
<dbReference type="Proteomes" id="UP000001095">
    <property type="component" value="Unassembled WGS sequence"/>
</dbReference>
<protein>
    <recommendedName>
        <fullName evidence="4">Solute-binding protein family 3/N-terminal domain-containing protein</fullName>
    </recommendedName>
</protein>
<dbReference type="EMBL" id="AGWY01000015">
    <property type="protein sequence ID" value="EKS32665.1"/>
    <property type="molecule type" value="Genomic_DNA"/>
</dbReference>
<reference evidence="2 3" key="1">
    <citation type="submission" date="2012-04" db="EMBL/GenBank/DDBJ databases">
        <title>The Genome Sequence of Afipia clevelandensis ATCC 49720.</title>
        <authorList>
            <consortium name="The Broad Institute Genome Sequencing Platform"/>
            <person name="Earl A."/>
            <person name="Ward D."/>
            <person name="Feldgarden M."/>
            <person name="Gevers D."/>
            <person name="Huys G."/>
            <person name="Walker B."/>
            <person name="Young S.K."/>
            <person name="Zeng Q."/>
            <person name="Gargeya S."/>
            <person name="Fitzgerald M."/>
            <person name="Haas B."/>
            <person name="Abouelleil A."/>
            <person name="Alvarado L."/>
            <person name="Arachchi H.M."/>
            <person name="Berlin A."/>
            <person name="Chapman S.B."/>
            <person name="Goldberg J."/>
            <person name="Griggs A."/>
            <person name="Gujja S."/>
            <person name="Hansen M."/>
            <person name="Howarth C."/>
            <person name="Imamovic A."/>
            <person name="Larimer J."/>
            <person name="McCowen C."/>
            <person name="Montmayeur A."/>
            <person name="Murphy C."/>
            <person name="Neiman D."/>
            <person name="Pearson M."/>
            <person name="Priest M."/>
            <person name="Roberts A."/>
            <person name="Saif S."/>
            <person name="Shea T."/>
            <person name="Sisk P."/>
            <person name="Sykes S."/>
            <person name="Wortman J."/>
            <person name="Nusbaum C."/>
            <person name="Birren B."/>
        </authorList>
    </citation>
    <scope>NUCLEOTIDE SEQUENCE [LARGE SCALE GENOMIC DNA]</scope>
    <source>
        <strain evidence="2 3">ATCC 49720</strain>
    </source>
</reference>
<dbReference type="AlphaFoldDB" id="K8NZ28"/>
<evidence type="ECO:0000256" key="1">
    <source>
        <dbReference type="SAM" id="SignalP"/>
    </source>
</evidence>
<dbReference type="PATRIC" id="fig|883079.3.peg.3718"/>
<dbReference type="RefSeq" id="WP_002714512.1">
    <property type="nucleotide sequence ID" value="NZ_KB375281.1"/>
</dbReference>